<dbReference type="Gene3D" id="3.30.420.150">
    <property type="entry name" value="Exopolyphosphatase. Domain 2"/>
    <property type="match status" value="1"/>
</dbReference>
<accession>A0ABV6CBH6</accession>
<dbReference type="InterPro" id="IPR048950">
    <property type="entry name" value="Ppx_GppA_C"/>
</dbReference>
<comment type="caution">
    <text evidence="4">The sequence shown here is derived from an EMBL/GenBank/DDBJ whole genome shotgun (WGS) entry which is preliminary data.</text>
</comment>
<reference evidence="4 5" key="1">
    <citation type="submission" date="2024-09" db="EMBL/GenBank/DDBJ databases">
        <authorList>
            <person name="Sun Q."/>
            <person name="Mori K."/>
        </authorList>
    </citation>
    <scope>NUCLEOTIDE SEQUENCE [LARGE SCALE GENOMIC DNA]</scope>
    <source>
        <strain evidence="4 5">CCM 8545</strain>
    </source>
</reference>
<evidence type="ECO:0000256" key="1">
    <source>
        <dbReference type="ARBA" id="ARBA00022801"/>
    </source>
</evidence>
<organism evidence="4 5">
    <name type="scientific">Thorsellia kenyensis</name>
    <dbReference type="NCBI Taxonomy" id="1549888"/>
    <lineage>
        <taxon>Bacteria</taxon>
        <taxon>Pseudomonadati</taxon>
        <taxon>Pseudomonadota</taxon>
        <taxon>Gammaproteobacteria</taxon>
        <taxon>Enterobacterales</taxon>
        <taxon>Thorselliaceae</taxon>
        <taxon>Thorsellia</taxon>
    </lineage>
</organism>
<dbReference type="SUPFAM" id="SSF53067">
    <property type="entry name" value="Actin-like ATPase domain"/>
    <property type="match status" value="2"/>
</dbReference>
<sequence>MDTANKSNEQLSSIAPVSPLSVVNPLNVQGDDLATEPHFEVAAIDLGSNSFHMIVARIVNGSFQVLARLKQRVQLIDGMSDAGELSRPSIDRALSCLALFAERLDGFDTSRVRVIASYSLRAASNATDFLELAQAVFPYPIEVISGHEEARLIYMGVAHTQPEKGKKLVVDIGGGSTEIIIGEGFSPLTLESVNIGCVSFYNRFFETDKINAKIFDKAVIMAQQQIDSIAWRYHRIGWENALGTSGTIKSVHQILMILGDFDGLITLDKLLYLSNILIQFKSINDISFPDLSDERKKVLLPGLAILIGVFKSLNIQSMRYADSALREGILYEMEGVFRHEDIRVRTAESFAEHYAIDRNQVARVLETVQALSRVWREQTQNTDKKGIDSILNWAVILHEVGLSINQSSMHKHSAYIIQYSDLPGFSQEQQLLLATLVRFHRRAIKEDELPRFNLYKKKHYFPFLQIFRLGVLLNNQRQSTTRPESMRVEIDGFHWRLIFPKDYLVRNSLLELDLQKEQEYWKDVDGWQLIIEEEQE</sequence>
<feature type="domain" description="Ppx/GppA phosphatase C-terminal" evidence="3">
    <location>
        <begin position="342"/>
        <end position="518"/>
    </location>
</feature>
<evidence type="ECO:0000259" key="3">
    <source>
        <dbReference type="Pfam" id="PF21447"/>
    </source>
</evidence>
<dbReference type="InterPro" id="IPR043129">
    <property type="entry name" value="ATPase_NBD"/>
</dbReference>
<evidence type="ECO:0000313" key="4">
    <source>
        <dbReference type="EMBL" id="MFC0180333.1"/>
    </source>
</evidence>
<dbReference type="InterPro" id="IPR050273">
    <property type="entry name" value="GppA/Ppx_hydrolase"/>
</dbReference>
<name>A0ABV6CBH6_9GAMM</name>
<dbReference type="SUPFAM" id="SSF109604">
    <property type="entry name" value="HD-domain/PDEase-like"/>
    <property type="match status" value="1"/>
</dbReference>
<dbReference type="Pfam" id="PF21447">
    <property type="entry name" value="Ppx-GppA_III"/>
    <property type="match status" value="1"/>
</dbReference>
<dbReference type="Gene3D" id="3.30.70.2260">
    <property type="match status" value="1"/>
</dbReference>
<dbReference type="InterPro" id="IPR030673">
    <property type="entry name" value="PyroPPase_GppA_Ppx"/>
</dbReference>
<dbReference type="InterPro" id="IPR003695">
    <property type="entry name" value="Ppx_GppA_N"/>
</dbReference>
<dbReference type="Pfam" id="PF02541">
    <property type="entry name" value="Ppx-GppA"/>
    <property type="match status" value="1"/>
</dbReference>
<evidence type="ECO:0000313" key="5">
    <source>
        <dbReference type="Proteomes" id="UP001589758"/>
    </source>
</evidence>
<dbReference type="PIRSF" id="PIRSF001267">
    <property type="entry name" value="Pyrophosphatase_GppA_Ppx"/>
    <property type="match status" value="1"/>
</dbReference>
<dbReference type="RefSeq" id="WP_385877445.1">
    <property type="nucleotide sequence ID" value="NZ_JBHLXE010000100.1"/>
</dbReference>
<dbReference type="PANTHER" id="PTHR30005:SF14">
    <property type="entry name" value="EXOPOLYPHOSPHATASE"/>
    <property type="match status" value="1"/>
</dbReference>
<protein>
    <submittedName>
        <fullName evidence="4">Exopolyphosphatase</fullName>
    </submittedName>
</protein>
<gene>
    <name evidence="4" type="ORF">ACFFIT_09620</name>
</gene>
<dbReference type="Proteomes" id="UP001589758">
    <property type="component" value="Unassembled WGS sequence"/>
</dbReference>
<dbReference type="PANTHER" id="PTHR30005">
    <property type="entry name" value="EXOPOLYPHOSPHATASE"/>
    <property type="match status" value="1"/>
</dbReference>
<keyword evidence="5" id="KW-1185">Reference proteome</keyword>
<dbReference type="Gene3D" id="1.10.3210.10">
    <property type="entry name" value="Hypothetical protein af1432"/>
    <property type="match status" value="1"/>
</dbReference>
<keyword evidence="1" id="KW-0378">Hydrolase</keyword>
<proteinExistence type="predicted"/>
<dbReference type="EMBL" id="JBHLXE010000100">
    <property type="protein sequence ID" value="MFC0180333.1"/>
    <property type="molecule type" value="Genomic_DNA"/>
</dbReference>
<dbReference type="Gene3D" id="3.30.420.40">
    <property type="match status" value="1"/>
</dbReference>
<feature type="domain" description="Ppx/GppA phosphatase N-terminal" evidence="2">
    <location>
        <begin position="54"/>
        <end position="334"/>
    </location>
</feature>
<evidence type="ECO:0000259" key="2">
    <source>
        <dbReference type="Pfam" id="PF02541"/>
    </source>
</evidence>